<reference evidence="2 3" key="1">
    <citation type="journal article" date="2016" name="Nat. Commun.">
        <title>Thousands of microbial genomes shed light on interconnected biogeochemical processes in an aquifer system.</title>
        <authorList>
            <person name="Anantharaman K."/>
            <person name="Brown C.T."/>
            <person name="Hug L.A."/>
            <person name="Sharon I."/>
            <person name="Castelle C.J."/>
            <person name="Probst A.J."/>
            <person name="Thomas B.C."/>
            <person name="Singh A."/>
            <person name="Wilkins M.J."/>
            <person name="Karaoz U."/>
            <person name="Brodie E.L."/>
            <person name="Williams K.H."/>
            <person name="Hubbard S.S."/>
            <person name="Banfield J.F."/>
        </authorList>
    </citation>
    <scope>NUCLEOTIDE SEQUENCE [LARGE SCALE GENOMIC DNA]</scope>
</reference>
<evidence type="ECO:0000313" key="3">
    <source>
        <dbReference type="Proteomes" id="UP000178428"/>
    </source>
</evidence>
<evidence type="ECO:0000313" key="2">
    <source>
        <dbReference type="EMBL" id="OGZ31219.1"/>
    </source>
</evidence>
<dbReference type="Proteomes" id="UP000178428">
    <property type="component" value="Unassembled WGS sequence"/>
</dbReference>
<feature type="transmembrane region" description="Helical" evidence="1">
    <location>
        <begin position="6"/>
        <end position="23"/>
    </location>
</feature>
<proteinExistence type="predicted"/>
<keyword evidence="1" id="KW-0812">Transmembrane</keyword>
<protein>
    <submittedName>
        <fullName evidence="2">Uncharacterized protein</fullName>
    </submittedName>
</protein>
<evidence type="ECO:0000256" key="1">
    <source>
        <dbReference type="SAM" id="Phobius"/>
    </source>
</evidence>
<feature type="transmembrane region" description="Helical" evidence="1">
    <location>
        <begin position="44"/>
        <end position="64"/>
    </location>
</feature>
<keyword evidence="1" id="KW-0472">Membrane</keyword>
<sequence>MQILINIGWFCAEWVVWMGMFVATGFLREDGWINIRLALKRGGLILLPTVFILSLFLTLVSWRINPLK</sequence>
<organism evidence="2 3">
    <name type="scientific">Candidatus Niyogibacteria bacterium RIFCSPLOWO2_02_FULL_45_13</name>
    <dbReference type="NCBI Taxonomy" id="1801725"/>
    <lineage>
        <taxon>Bacteria</taxon>
        <taxon>Candidatus Niyogiibacteriota</taxon>
    </lineage>
</organism>
<gene>
    <name evidence="2" type="ORF">A3J00_01575</name>
</gene>
<accession>A0A1G2EZJ3</accession>
<name>A0A1G2EZJ3_9BACT</name>
<comment type="caution">
    <text evidence="2">The sequence shown here is derived from an EMBL/GenBank/DDBJ whole genome shotgun (WGS) entry which is preliminary data.</text>
</comment>
<dbReference type="EMBL" id="MHMR01000007">
    <property type="protein sequence ID" value="OGZ31219.1"/>
    <property type="molecule type" value="Genomic_DNA"/>
</dbReference>
<keyword evidence="1" id="KW-1133">Transmembrane helix</keyword>
<dbReference type="AlphaFoldDB" id="A0A1G2EZJ3"/>